<proteinExistence type="predicted"/>
<dbReference type="RefSeq" id="WP_253679799.1">
    <property type="nucleotide sequence ID" value="NZ_CP050861.1"/>
</dbReference>
<dbReference type="InterPro" id="IPR043781">
    <property type="entry name" value="DUF5723"/>
</dbReference>
<feature type="domain" description="DUF5723" evidence="1">
    <location>
        <begin position="40"/>
        <end position="435"/>
    </location>
</feature>
<evidence type="ECO:0000259" key="1">
    <source>
        <dbReference type="Pfam" id="PF18990"/>
    </source>
</evidence>
<evidence type="ECO:0000313" key="3">
    <source>
        <dbReference type="Proteomes" id="UP001056837"/>
    </source>
</evidence>
<organism evidence="2 3">
    <name type="scientific">Tenacibaculum mesophilum</name>
    <dbReference type="NCBI Taxonomy" id="104268"/>
    <lineage>
        <taxon>Bacteria</taxon>
        <taxon>Pseudomonadati</taxon>
        <taxon>Bacteroidota</taxon>
        <taxon>Flavobacteriia</taxon>
        <taxon>Flavobacteriales</taxon>
        <taxon>Flavobacteriaceae</taxon>
        <taxon>Tenacibaculum</taxon>
    </lineage>
</organism>
<accession>A0AAE9MQ05</accession>
<reference evidence="2" key="1">
    <citation type="submission" date="2020-04" db="EMBL/GenBank/DDBJ databases">
        <title>Tenacibaculum mesophilum bac2.</title>
        <authorList>
            <person name="Li M."/>
        </authorList>
    </citation>
    <scope>NUCLEOTIDE SEQUENCE</scope>
    <source>
        <strain evidence="2">Bac2</strain>
    </source>
</reference>
<protein>
    <recommendedName>
        <fullName evidence="1">DUF5723 domain-containing protein</fullName>
    </recommendedName>
</protein>
<gene>
    <name evidence="2" type="ORF">HER15_13755</name>
</gene>
<dbReference type="EMBL" id="CP050861">
    <property type="protein sequence ID" value="UTD16476.1"/>
    <property type="molecule type" value="Genomic_DNA"/>
</dbReference>
<dbReference type="AlphaFoldDB" id="A0AAE9MQ05"/>
<dbReference type="Pfam" id="PF18990">
    <property type="entry name" value="DUF5723"/>
    <property type="match status" value="1"/>
</dbReference>
<name>A0AAE9MQ05_9FLAO</name>
<evidence type="ECO:0000313" key="2">
    <source>
        <dbReference type="EMBL" id="UTD16476.1"/>
    </source>
</evidence>
<sequence length="460" mass="51470">MKHLYILLLLFIIVIHEINSQNKQVLYGFDEIPQTLLLNPGATVNYKYHVGIPFLSGVSFQAGVTGDVTVADVFRNDMINFNVKYRNALNKLSVNDYVQLNTQIEILNAGYKLNDKYYISGGFYTEVDAFMAVPKNILQLINDGNASNLNKDFLASEVSVKSEVLSVLHVGISKKVNDKLTVGGRLKIYSGIANVTSTENKGSFATKLGQDNIYTHHLNNIDAAVYSSGIYNENNNVEISTKDIISRALLGGNLGLGIDFGITYKINKQTELTASLLDVGFVNYSKGNRNASVKGSYDFSGIEFKYDGTNRNYWEDLKNDIESQIPNEEDKNSYTVMRPIKFNSSVKHSWGKSRREETCYDMTYNKFYNNAIGGQLFAVFRPTGPKFAFTSFYERILIKGVRSKITYTIDDFSYTNFGLGLSVKTGKLNIYGVVDNLFKIADIADANTTSFQLGVNLIFK</sequence>
<dbReference type="Proteomes" id="UP001056837">
    <property type="component" value="Chromosome"/>
</dbReference>